<dbReference type="KEGG" id="crb:17897991"/>
<dbReference type="PANTHER" id="PTHR17985">
    <property type="entry name" value="SER/THR-RICH PROTEIN T10 IN DGCR REGION"/>
    <property type="match status" value="1"/>
</dbReference>
<dbReference type="OrthoDB" id="1022087at2759"/>
<dbReference type="AlphaFoldDB" id="R0I1R5"/>
<dbReference type="EMBL" id="KB870805">
    <property type="protein sequence ID" value="EOA36179.1"/>
    <property type="molecule type" value="Genomic_DNA"/>
</dbReference>
<organism evidence="1 2">
    <name type="scientific">Capsella rubella</name>
    <dbReference type="NCBI Taxonomy" id="81985"/>
    <lineage>
        <taxon>Eukaryota</taxon>
        <taxon>Viridiplantae</taxon>
        <taxon>Streptophyta</taxon>
        <taxon>Embryophyta</taxon>
        <taxon>Tracheophyta</taxon>
        <taxon>Spermatophyta</taxon>
        <taxon>Magnoliopsida</taxon>
        <taxon>eudicotyledons</taxon>
        <taxon>Gunneridae</taxon>
        <taxon>Pentapetalae</taxon>
        <taxon>rosids</taxon>
        <taxon>malvids</taxon>
        <taxon>Brassicales</taxon>
        <taxon>Brassicaceae</taxon>
        <taxon>Camelineae</taxon>
        <taxon>Capsella</taxon>
    </lineage>
</organism>
<sequence length="261" mass="29654">MGILAFKWAAEGEGNNKLTLMMNRDNYVSRVISGASWNSHILSGRCEYNNGTWFAISKRGRVAFLMSVTLIVDDFEPDSGCELYPVKFLESNLSPQEFAEQMVQRDGTRQCGWSYSLIVADMNSNSMVHIRKPDKSQPNFMIQTVPFGVHTLSPFEGLDSMTEPKDVHLKHRFTQMISGLGNNPQPQLEAFARRSMCSPGEGTMFTDRMIIHAVSEGLHLHGTTSTTALLVKHSKEVIVFERFRNNNSVWNEHEFHFYHSE</sequence>
<evidence type="ECO:0000313" key="1">
    <source>
        <dbReference type="EMBL" id="EOA36179.1"/>
    </source>
</evidence>
<dbReference type="STRING" id="81985.R0I1R5"/>
<dbReference type="Proteomes" id="UP000029121">
    <property type="component" value="Unassembled WGS sequence"/>
</dbReference>
<dbReference type="InterPro" id="IPR008551">
    <property type="entry name" value="TANGO2"/>
</dbReference>
<reference evidence="2" key="1">
    <citation type="journal article" date="2013" name="Nat. Genet.">
        <title>The Capsella rubella genome and the genomic consequences of rapid mating system evolution.</title>
        <authorList>
            <person name="Slotte T."/>
            <person name="Hazzouri K.M."/>
            <person name="Agren J.A."/>
            <person name="Koenig D."/>
            <person name="Maumus F."/>
            <person name="Guo Y.L."/>
            <person name="Steige K."/>
            <person name="Platts A.E."/>
            <person name="Escobar J.S."/>
            <person name="Newman L.K."/>
            <person name="Wang W."/>
            <person name="Mandakova T."/>
            <person name="Vello E."/>
            <person name="Smith L.M."/>
            <person name="Henz S.R."/>
            <person name="Steffen J."/>
            <person name="Takuno S."/>
            <person name="Brandvain Y."/>
            <person name="Coop G."/>
            <person name="Andolfatto P."/>
            <person name="Hu T.T."/>
            <person name="Blanchette M."/>
            <person name="Clark R.M."/>
            <person name="Quesneville H."/>
            <person name="Nordborg M."/>
            <person name="Gaut B.S."/>
            <person name="Lysak M.A."/>
            <person name="Jenkins J."/>
            <person name="Grimwood J."/>
            <person name="Chapman J."/>
            <person name="Prochnik S."/>
            <person name="Shu S."/>
            <person name="Rokhsar D."/>
            <person name="Schmutz J."/>
            <person name="Weigel D."/>
            <person name="Wright S.I."/>
        </authorList>
    </citation>
    <scope>NUCLEOTIDE SEQUENCE [LARGE SCALE GENOMIC DNA]</scope>
    <source>
        <strain evidence="2">cv. Monte Gargano</strain>
    </source>
</reference>
<keyword evidence="2" id="KW-1185">Reference proteome</keyword>
<name>R0I1R5_9BRAS</name>
<gene>
    <name evidence="1" type="ORF">CARUB_v10010044mg</name>
</gene>
<dbReference type="Pfam" id="PF05742">
    <property type="entry name" value="TANGO2"/>
    <property type="match status" value="1"/>
</dbReference>
<protein>
    <submittedName>
        <fullName evidence="1">Uncharacterized protein</fullName>
    </submittedName>
</protein>
<proteinExistence type="predicted"/>
<dbReference type="eggNOG" id="KOG2342">
    <property type="taxonomic scope" value="Eukaryota"/>
</dbReference>
<dbReference type="PANTHER" id="PTHR17985:SF8">
    <property type="entry name" value="TRANSPORT AND GOLGI ORGANIZATION PROTEIN 2 HOMOLOG"/>
    <property type="match status" value="1"/>
</dbReference>
<evidence type="ECO:0000313" key="2">
    <source>
        <dbReference type="Proteomes" id="UP000029121"/>
    </source>
</evidence>
<accession>R0I1R5</accession>